<dbReference type="GeneID" id="9037109"/>
<reference evidence="9 10" key="1">
    <citation type="submission" date="2008-07" db="EMBL/GenBank/DDBJ databases">
        <authorList>
            <person name="El-Sayed N."/>
            <person name="Caler E."/>
            <person name="Inman J."/>
            <person name="Amedeo P."/>
            <person name="Hass B."/>
            <person name="Wortman J."/>
        </authorList>
    </citation>
    <scope>NUCLEOTIDE SEQUENCE [LARGE SCALE GENOMIC DNA]</scope>
    <source>
        <strain evidence="10">ATCC 50983 / TXsc</strain>
    </source>
</reference>
<comment type="subcellular location">
    <subcellularLocation>
        <location evidence="1">Nucleus</location>
    </subcellularLocation>
</comment>
<dbReference type="PANTHER" id="PTHR15938:SF0">
    <property type="entry name" value="HOMOLOGOUS-PAIRING PROTEIN 2 HOMOLOG"/>
    <property type="match status" value="1"/>
</dbReference>
<evidence type="ECO:0000256" key="7">
    <source>
        <dbReference type="SAM" id="MobiDB-lite"/>
    </source>
</evidence>
<keyword evidence="5" id="KW-0469">Meiosis</keyword>
<evidence type="ECO:0000313" key="10">
    <source>
        <dbReference type="Proteomes" id="UP000007800"/>
    </source>
</evidence>
<dbReference type="InParanoid" id="C5LZR1"/>
<evidence type="ECO:0000256" key="3">
    <source>
        <dbReference type="ARBA" id="ARBA00023172"/>
    </source>
</evidence>
<dbReference type="RefSeq" id="XP_002765012.1">
    <property type="nucleotide sequence ID" value="XM_002764966.1"/>
</dbReference>
<feature type="domain" description="Homologous-pairing protein 2 winged helix" evidence="8">
    <location>
        <begin position="40"/>
        <end position="107"/>
    </location>
</feature>
<feature type="coiled-coil region" evidence="6">
    <location>
        <begin position="153"/>
        <end position="180"/>
    </location>
</feature>
<dbReference type="InterPro" id="IPR036388">
    <property type="entry name" value="WH-like_DNA-bd_sf"/>
</dbReference>
<dbReference type="Pfam" id="PF07106">
    <property type="entry name" value="WHD_TBPIP"/>
    <property type="match status" value="1"/>
</dbReference>
<dbReference type="Gene3D" id="1.10.10.10">
    <property type="entry name" value="Winged helix-like DNA-binding domain superfamily/Winged helix DNA-binding domain"/>
    <property type="match status" value="1"/>
</dbReference>
<dbReference type="InterPro" id="IPR010776">
    <property type="entry name" value="Hop2_WH_dom"/>
</dbReference>
<keyword evidence="6" id="KW-0175">Coiled coil</keyword>
<evidence type="ECO:0000256" key="1">
    <source>
        <dbReference type="ARBA" id="ARBA00004123"/>
    </source>
</evidence>
<evidence type="ECO:0000256" key="2">
    <source>
        <dbReference type="ARBA" id="ARBA00007922"/>
    </source>
</evidence>
<dbReference type="GO" id="GO:0010774">
    <property type="term" value="P:meiotic strand invasion involved in reciprocal meiotic recombination"/>
    <property type="evidence" value="ECO:0007669"/>
    <property type="project" value="TreeGrafter"/>
</dbReference>
<feature type="compositionally biased region" description="Basic residues" evidence="7">
    <location>
        <begin position="11"/>
        <end position="25"/>
    </location>
</feature>
<accession>C5LZR1</accession>
<proteinExistence type="inferred from homology"/>
<dbReference type="GO" id="GO:0120231">
    <property type="term" value="C:DNA recombinase auxiliary factor complex"/>
    <property type="evidence" value="ECO:0007669"/>
    <property type="project" value="TreeGrafter"/>
</dbReference>
<dbReference type="GO" id="GO:0000794">
    <property type="term" value="C:condensed nuclear chromosome"/>
    <property type="evidence" value="ECO:0007669"/>
    <property type="project" value="TreeGrafter"/>
</dbReference>
<evidence type="ECO:0000259" key="8">
    <source>
        <dbReference type="Pfam" id="PF07106"/>
    </source>
</evidence>
<dbReference type="EMBL" id="GG686971">
    <property type="protein sequence ID" value="EEQ97729.1"/>
    <property type="molecule type" value="Genomic_DNA"/>
</dbReference>
<dbReference type="GO" id="GO:0007129">
    <property type="term" value="P:homologous chromosome pairing at meiosis"/>
    <property type="evidence" value="ECO:0007669"/>
    <property type="project" value="TreeGrafter"/>
</dbReference>
<dbReference type="PANTHER" id="PTHR15938">
    <property type="entry name" value="TBP-1 INTERACTING PROTEIN"/>
    <property type="match status" value="1"/>
</dbReference>
<keyword evidence="4" id="KW-0539">Nucleus</keyword>
<sequence>MCVDSSTTCKKAVKAKGKPKKKAAPKSKSSSDNTKPQGQEAEARIAAYMKEQNRPYSAQNVFDNLHGIVPKTQVQNLMEKLSKEPGSDAEPPLVMKEYGAQKVFLCNQRLFGDCSPESVLELNREVAEVEKRLPTVRGALGKVTAEITQLRGQGELEGKVANNRKRVRELEEKVEHIQRKRKKEGVSDLGQKLAEAQAKSATIPSTIHALLFSEGMNCCYLRYGDLHNTLAKRRKLCMSIVSRVGEMMSLSKEDVFNELGLDLE</sequence>
<evidence type="ECO:0000256" key="4">
    <source>
        <dbReference type="ARBA" id="ARBA00023242"/>
    </source>
</evidence>
<dbReference type="AlphaFoldDB" id="C5LZR1"/>
<dbReference type="OrthoDB" id="272266at2759"/>
<feature type="region of interest" description="Disordered" evidence="7">
    <location>
        <begin position="1"/>
        <end position="44"/>
    </location>
</feature>
<dbReference type="GO" id="GO:0120230">
    <property type="term" value="F:recombinase activator activity"/>
    <property type="evidence" value="ECO:0007669"/>
    <property type="project" value="TreeGrafter"/>
</dbReference>
<dbReference type="Proteomes" id="UP000007800">
    <property type="component" value="Unassembled WGS sequence"/>
</dbReference>
<gene>
    <name evidence="9" type="ORF">Pmar_PMAR004467</name>
</gene>
<protein>
    <recommendedName>
        <fullName evidence="8">Homologous-pairing protein 2 winged helix domain-containing protein</fullName>
    </recommendedName>
</protein>
<dbReference type="GO" id="GO:0003690">
    <property type="term" value="F:double-stranded DNA binding"/>
    <property type="evidence" value="ECO:0007669"/>
    <property type="project" value="TreeGrafter"/>
</dbReference>
<dbReference type="GO" id="GO:0000709">
    <property type="term" value="P:meiotic joint molecule formation"/>
    <property type="evidence" value="ECO:0007669"/>
    <property type="project" value="TreeGrafter"/>
</dbReference>
<keyword evidence="3" id="KW-0233">DNA recombination</keyword>
<evidence type="ECO:0000256" key="6">
    <source>
        <dbReference type="SAM" id="Coils"/>
    </source>
</evidence>
<evidence type="ECO:0000256" key="5">
    <source>
        <dbReference type="ARBA" id="ARBA00023254"/>
    </source>
</evidence>
<evidence type="ECO:0000313" key="9">
    <source>
        <dbReference type="EMBL" id="EEQ97729.1"/>
    </source>
</evidence>
<keyword evidence="10" id="KW-1185">Reference proteome</keyword>
<organism evidence="10">
    <name type="scientific">Perkinsus marinus (strain ATCC 50983 / TXsc)</name>
    <dbReference type="NCBI Taxonomy" id="423536"/>
    <lineage>
        <taxon>Eukaryota</taxon>
        <taxon>Sar</taxon>
        <taxon>Alveolata</taxon>
        <taxon>Perkinsozoa</taxon>
        <taxon>Perkinsea</taxon>
        <taxon>Perkinsida</taxon>
        <taxon>Perkinsidae</taxon>
        <taxon>Perkinsus</taxon>
    </lineage>
</organism>
<name>C5LZR1_PERM5</name>
<comment type="similarity">
    <text evidence="2">Belongs to the HOP2 family.</text>
</comment>